<protein>
    <submittedName>
        <fullName evidence="3">Cytochrome P450</fullName>
    </submittedName>
</protein>
<comment type="caution">
    <text evidence="3">The sequence shown here is derived from an EMBL/GenBank/DDBJ whole genome shotgun (WGS) entry which is preliminary data.</text>
</comment>
<dbReference type="GO" id="GO:0005506">
    <property type="term" value="F:iron ion binding"/>
    <property type="evidence" value="ECO:0007669"/>
    <property type="project" value="InterPro"/>
</dbReference>
<comment type="similarity">
    <text evidence="1 2">Belongs to the cytochrome P450 family.</text>
</comment>
<gene>
    <name evidence="3" type="ORF">DI556_06285</name>
</gene>
<sequence>MTLIEGHAAIHPPAGVPVWDVDPYDSEILRDPLGYYAELRARGPVVYIPRYAVLAVGRYEQTRAVFSDHERFVSSRGVGLNDFQLGAPWRQPSIILEVDPPDHTRTRKVMARALSPKSVSVLREAFRVAAEDLVDRLLEQGCFEAVADCAEVFPTTVFPRAVGMRDVARRPLVDYGALVFNALGPDNAIRRDAMARIPEIVPWITAACDRDRLTGDGLGAMIYAAADAGELTEAEAGMLVRSFLSAGVDTTVTGIGNALWCLSRNPGAWDRLRADPGLARPCFEEVLRYTSPVHTFARTANLACDIAGEPVEQGSKVLCVLGSANRDPEKWGDPDVFRIDRNPQGHLAFGAGIHGCVGQNIARAELDALLTALAARVARIEPDGEAVWRPNNAVHALDRLPIRLVAA</sequence>
<evidence type="ECO:0000256" key="1">
    <source>
        <dbReference type="ARBA" id="ARBA00010617"/>
    </source>
</evidence>
<dbReference type="GO" id="GO:0016705">
    <property type="term" value="F:oxidoreductase activity, acting on paired donors, with incorporation or reduction of molecular oxygen"/>
    <property type="evidence" value="ECO:0007669"/>
    <property type="project" value="InterPro"/>
</dbReference>
<dbReference type="PANTHER" id="PTHR46696:SF1">
    <property type="entry name" value="CYTOCHROME P450 YJIB-RELATED"/>
    <property type="match status" value="1"/>
</dbReference>
<dbReference type="SUPFAM" id="SSF48264">
    <property type="entry name" value="Cytochrome P450"/>
    <property type="match status" value="1"/>
</dbReference>
<dbReference type="PANTHER" id="PTHR46696">
    <property type="entry name" value="P450, PUTATIVE (EUROFUNG)-RELATED"/>
    <property type="match status" value="1"/>
</dbReference>
<dbReference type="Proteomes" id="UP000249185">
    <property type="component" value="Unassembled WGS sequence"/>
</dbReference>
<evidence type="ECO:0000313" key="4">
    <source>
        <dbReference type="Proteomes" id="UP000249185"/>
    </source>
</evidence>
<accession>A0A2W5NBG6</accession>
<evidence type="ECO:0000256" key="2">
    <source>
        <dbReference type="RuleBase" id="RU000461"/>
    </source>
</evidence>
<keyword evidence="2" id="KW-0479">Metal-binding</keyword>
<proteinExistence type="inferred from homology"/>
<dbReference type="GO" id="GO:0020037">
    <property type="term" value="F:heme binding"/>
    <property type="evidence" value="ECO:0007669"/>
    <property type="project" value="InterPro"/>
</dbReference>
<dbReference type="PROSITE" id="PS00086">
    <property type="entry name" value="CYTOCHROME_P450"/>
    <property type="match status" value="1"/>
</dbReference>
<keyword evidence="2" id="KW-0503">Monooxygenase</keyword>
<keyword evidence="2" id="KW-0349">Heme</keyword>
<dbReference type="InterPro" id="IPR036396">
    <property type="entry name" value="Cyt_P450_sf"/>
</dbReference>
<evidence type="ECO:0000313" key="3">
    <source>
        <dbReference type="EMBL" id="PZQ50861.1"/>
    </source>
</evidence>
<keyword evidence="2" id="KW-0408">Iron</keyword>
<keyword evidence="2" id="KW-0560">Oxidoreductase</keyword>
<dbReference type="InterPro" id="IPR017972">
    <property type="entry name" value="Cyt_P450_CS"/>
</dbReference>
<dbReference type="PRINTS" id="PR00359">
    <property type="entry name" value="BP450"/>
</dbReference>
<name>A0A2W5NBG6_RHOSU</name>
<dbReference type="AlphaFoldDB" id="A0A2W5NBG6"/>
<reference evidence="3 4" key="1">
    <citation type="submission" date="2017-08" db="EMBL/GenBank/DDBJ databases">
        <title>Infants hospitalized years apart are colonized by the same room-sourced microbial strains.</title>
        <authorList>
            <person name="Brooks B."/>
            <person name="Olm M.R."/>
            <person name="Firek B.A."/>
            <person name="Baker R."/>
            <person name="Thomas B.C."/>
            <person name="Morowitz M.J."/>
            <person name="Banfield J.F."/>
        </authorList>
    </citation>
    <scope>NUCLEOTIDE SEQUENCE [LARGE SCALE GENOMIC DNA]</scope>
    <source>
        <strain evidence="3">S2_005_002_R2_34</strain>
    </source>
</reference>
<dbReference type="InterPro" id="IPR001128">
    <property type="entry name" value="Cyt_P450"/>
</dbReference>
<organism evidence="3 4">
    <name type="scientific">Rhodovulum sulfidophilum</name>
    <name type="common">Rhodobacter sulfidophilus</name>
    <dbReference type="NCBI Taxonomy" id="35806"/>
    <lineage>
        <taxon>Bacteria</taxon>
        <taxon>Pseudomonadati</taxon>
        <taxon>Pseudomonadota</taxon>
        <taxon>Alphaproteobacteria</taxon>
        <taxon>Rhodobacterales</taxon>
        <taxon>Paracoccaceae</taxon>
        <taxon>Rhodovulum</taxon>
    </lineage>
</organism>
<dbReference type="InterPro" id="IPR002397">
    <property type="entry name" value="Cyt_P450_B"/>
</dbReference>
<dbReference type="GO" id="GO:0004497">
    <property type="term" value="F:monooxygenase activity"/>
    <property type="evidence" value="ECO:0007669"/>
    <property type="project" value="UniProtKB-KW"/>
</dbReference>
<dbReference type="EMBL" id="QFPW01000003">
    <property type="protein sequence ID" value="PZQ50861.1"/>
    <property type="molecule type" value="Genomic_DNA"/>
</dbReference>
<dbReference type="Pfam" id="PF00067">
    <property type="entry name" value="p450"/>
    <property type="match status" value="1"/>
</dbReference>
<dbReference type="Gene3D" id="1.10.630.10">
    <property type="entry name" value="Cytochrome P450"/>
    <property type="match status" value="1"/>
</dbReference>